<protein>
    <submittedName>
        <fullName evidence="1">Uncharacterized protein</fullName>
    </submittedName>
</protein>
<dbReference type="AlphaFoldDB" id="A0AAN9DGU3"/>
<sequence length="133" mass="14286">MASLGPASLSVGLSYFTALFHEAVHSCAFSFQCSPLSPDFSVSVIDMQQCVPGLRLCAHGRPLKQLGADSRVHNSCKHAGGQQKCGSRCRQESETDRREIPVLPVLPVLGAAPLPVPQTLLVAVMARCPCWTR</sequence>
<evidence type="ECO:0000313" key="2">
    <source>
        <dbReference type="Proteomes" id="UP001364617"/>
    </source>
</evidence>
<proteinExistence type="predicted"/>
<name>A0AAN9DGU3_9TELE</name>
<organism evidence="1 2">
    <name type="scientific">Phoxinus phoxinus</name>
    <name type="common">Eurasian minnow</name>
    <dbReference type="NCBI Taxonomy" id="58324"/>
    <lineage>
        <taxon>Eukaryota</taxon>
        <taxon>Metazoa</taxon>
        <taxon>Chordata</taxon>
        <taxon>Craniata</taxon>
        <taxon>Vertebrata</taxon>
        <taxon>Euteleostomi</taxon>
        <taxon>Actinopterygii</taxon>
        <taxon>Neopterygii</taxon>
        <taxon>Teleostei</taxon>
        <taxon>Ostariophysi</taxon>
        <taxon>Cypriniformes</taxon>
        <taxon>Leuciscidae</taxon>
        <taxon>Phoxininae</taxon>
        <taxon>Phoxinus</taxon>
    </lineage>
</organism>
<evidence type="ECO:0000313" key="1">
    <source>
        <dbReference type="EMBL" id="KAK7174089.1"/>
    </source>
</evidence>
<gene>
    <name evidence="1" type="ORF">R3I93_001306</name>
</gene>
<reference evidence="1 2" key="1">
    <citation type="submission" date="2024-02" db="EMBL/GenBank/DDBJ databases">
        <title>Chromosome-level genome assembly of the Eurasian Minnow (Phoxinus phoxinus).</title>
        <authorList>
            <person name="Oriowo T.O."/>
            <person name="Martin S."/>
            <person name="Stange M."/>
            <person name="Chrysostomakis Y."/>
            <person name="Brown T."/>
            <person name="Winkler S."/>
            <person name="Kukowka S."/>
            <person name="Myers E.W."/>
            <person name="Bohne A."/>
        </authorList>
    </citation>
    <scope>NUCLEOTIDE SEQUENCE [LARGE SCALE GENOMIC DNA]</scope>
    <source>
        <strain evidence="1">ZFMK-TIS-60720</strain>
        <tissue evidence="1">Whole Organism</tissue>
    </source>
</reference>
<keyword evidence="2" id="KW-1185">Reference proteome</keyword>
<dbReference type="Proteomes" id="UP001364617">
    <property type="component" value="Unassembled WGS sequence"/>
</dbReference>
<dbReference type="EMBL" id="JAYKXH010000002">
    <property type="protein sequence ID" value="KAK7174089.1"/>
    <property type="molecule type" value="Genomic_DNA"/>
</dbReference>
<comment type="caution">
    <text evidence="1">The sequence shown here is derived from an EMBL/GenBank/DDBJ whole genome shotgun (WGS) entry which is preliminary data.</text>
</comment>
<accession>A0AAN9DGU3</accession>